<dbReference type="InterPro" id="IPR023549">
    <property type="entry name" value="Subtilisin_inhibitor"/>
</dbReference>
<feature type="chain" id="PRO_5045417770" evidence="9">
    <location>
        <begin position="30"/>
        <end position="144"/>
    </location>
</feature>
<evidence type="ECO:0000256" key="3">
    <source>
        <dbReference type="ARBA" id="ARBA00011738"/>
    </source>
</evidence>
<evidence type="ECO:0000313" key="12">
    <source>
        <dbReference type="Proteomes" id="UP001596154"/>
    </source>
</evidence>
<keyword evidence="5 8" id="KW-0646">Protease inhibitor</keyword>
<keyword evidence="7" id="KW-1015">Disulfide bond</keyword>
<reference evidence="12" key="1">
    <citation type="journal article" date="2019" name="Int. J. Syst. Evol. Microbiol.">
        <title>The Global Catalogue of Microorganisms (GCM) 10K type strain sequencing project: providing services to taxonomists for standard genome sequencing and annotation.</title>
        <authorList>
            <consortium name="The Broad Institute Genomics Platform"/>
            <consortium name="The Broad Institute Genome Sequencing Center for Infectious Disease"/>
            <person name="Wu L."/>
            <person name="Ma J."/>
        </authorList>
    </citation>
    <scope>NUCLEOTIDE SEQUENCE [LARGE SCALE GENOMIC DNA]</scope>
    <source>
        <strain evidence="12">CGMCC 4.7248</strain>
    </source>
</reference>
<evidence type="ECO:0000256" key="5">
    <source>
        <dbReference type="ARBA" id="ARBA00022690"/>
    </source>
</evidence>
<dbReference type="InterPro" id="IPR036819">
    <property type="entry name" value="Subtilisin_inhibitor-like_sf"/>
</dbReference>
<evidence type="ECO:0000259" key="10">
    <source>
        <dbReference type="Pfam" id="PF00720"/>
    </source>
</evidence>
<keyword evidence="6 8" id="KW-0722">Serine protease inhibitor</keyword>
<evidence type="ECO:0000256" key="9">
    <source>
        <dbReference type="SAM" id="SignalP"/>
    </source>
</evidence>
<evidence type="ECO:0000256" key="8">
    <source>
        <dbReference type="RuleBase" id="RU003471"/>
    </source>
</evidence>
<comment type="subcellular location">
    <subcellularLocation>
        <location evidence="1">Secreted</location>
    </subcellularLocation>
</comment>
<keyword evidence="12" id="KW-1185">Reference proteome</keyword>
<dbReference type="Proteomes" id="UP001596154">
    <property type="component" value="Unassembled WGS sequence"/>
</dbReference>
<comment type="subunit">
    <text evidence="3">Homodimer.</text>
</comment>
<comment type="caution">
    <text evidence="11">The sequence shown here is derived from an EMBL/GenBank/DDBJ whole genome shotgun (WGS) entry which is preliminary data.</text>
</comment>
<dbReference type="EMBL" id="JBHSNY010000004">
    <property type="protein sequence ID" value="MFC5634899.1"/>
    <property type="molecule type" value="Genomic_DNA"/>
</dbReference>
<keyword evidence="4" id="KW-0964">Secreted</keyword>
<dbReference type="InterPro" id="IPR000691">
    <property type="entry name" value="Prot_inh_I16_SSI"/>
</dbReference>
<sequence>MTHTSAKAVRGGLLAAAALIVVCTTPAQATVPERAAGNWLYLTVTRGATPSAAPHGTLLLCDPPSGHTRAADACAELDAADGDIGGIPSKDGMCPMVYAPVTAHARGQWRGRPVTYTETFPNECVMAARTGAVFTLDAPEPTAT</sequence>
<dbReference type="RefSeq" id="WP_381021105.1">
    <property type="nucleotide sequence ID" value="NZ_JBHSNY010000004.1"/>
</dbReference>
<dbReference type="Gene3D" id="3.30.350.10">
    <property type="entry name" value="Subtilisin inhibitor-like"/>
    <property type="match status" value="1"/>
</dbReference>
<evidence type="ECO:0000256" key="1">
    <source>
        <dbReference type="ARBA" id="ARBA00004613"/>
    </source>
</evidence>
<dbReference type="PRINTS" id="PR00294">
    <property type="entry name" value="SSBTLNINHBTR"/>
</dbReference>
<evidence type="ECO:0000256" key="4">
    <source>
        <dbReference type="ARBA" id="ARBA00022525"/>
    </source>
</evidence>
<evidence type="ECO:0000256" key="7">
    <source>
        <dbReference type="ARBA" id="ARBA00023157"/>
    </source>
</evidence>
<gene>
    <name evidence="11" type="ORF">ACFPZJ_14125</name>
</gene>
<feature type="signal peptide" evidence="9">
    <location>
        <begin position="1"/>
        <end position="29"/>
    </location>
</feature>
<dbReference type="Pfam" id="PF00720">
    <property type="entry name" value="SSI"/>
    <property type="match status" value="1"/>
</dbReference>
<dbReference type="SUPFAM" id="SSF55399">
    <property type="entry name" value="Subtilisin inhibitor"/>
    <property type="match status" value="1"/>
</dbReference>
<name>A0ABW0UR43_9ACTN</name>
<organism evidence="11 12">
    <name type="scientific">Streptomyces bullii</name>
    <dbReference type="NCBI Taxonomy" id="349910"/>
    <lineage>
        <taxon>Bacteria</taxon>
        <taxon>Bacillati</taxon>
        <taxon>Actinomycetota</taxon>
        <taxon>Actinomycetes</taxon>
        <taxon>Kitasatosporales</taxon>
        <taxon>Streptomycetaceae</taxon>
        <taxon>Streptomyces</taxon>
    </lineage>
</organism>
<keyword evidence="9" id="KW-0732">Signal</keyword>
<feature type="domain" description="Subtilisin inhibitor" evidence="10">
    <location>
        <begin position="39"/>
        <end position="122"/>
    </location>
</feature>
<evidence type="ECO:0000256" key="2">
    <source>
        <dbReference type="ARBA" id="ARBA00010472"/>
    </source>
</evidence>
<proteinExistence type="inferred from homology"/>
<comment type="similarity">
    <text evidence="2 8">Belongs to the protease inhibitor I16 (SSI) family.</text>
</comment>
<protein>
    <submittedName>
        <fullName evidence="11">SSI family serine proteinase inhibitor</fullName>
    </submittedName>
</protein>
<evidence type="ECO:0000313" key="11">
    <source>
        <dbReference type="EMBL" id="MFC5634899.1"/>
    </source>
</evidence>
<evidence type="ECO:0000256" key="6">
    <source>
        <dbReference type="ARBA" id="ARBA00022900"/>
    </source>
</evidence>
<accession>A0ABW0UR43</accession>